<dbReference type="SUPFAM" id="SSF110849">
    <property type="entry name" value="ParB/Sulfiredoxin"/>
    <property type="match status" value="1"/>
</dbReference>
<dbReference type="GO" id="GO:0007059">
    <property type="term" value="P:chromosome segregation"/>
    <property type="evidence" value="ECO:0007669"/>
    <property type="project" value="TreeGrafter"/>
</dbReference>
<dbReference type="SUPFAM" id="SSF109709">
    <property type="entry name" value="KorB DNA-binding domain-like"/>
    <property type="match status" value="1"/>
</dbReference>
<dbReference type="PANTHER" id="PTHR33375">
    <property type="entry name" value="CHROMOSOME-PARTITIONING PROTEIN PARB-RELATED"/>
    <property type="match status" value="1"/>
</dbReference>
<evidence type="ECO:0000313" key="3">
    <source>
        <dbReference type="EMBL" id="PPQ26662.1"/>
    </source>
</evidence>
<dbReference type="InterPro" id="IPR050336">
    <property type="entry name" value="Chromosome_partition/occlusion"/>
</dbReference>
<dbReference type="InterPro" id="IPR036086">
    <property type="entry name" value="ParB/Sulfiredoxin_sf"/>
</dbReference>
<accession>A0A2S6MWC9</accession>
<dbReference type="GO" id="GO:0005694">
    <property type="term" value="C:chromosome"/>
    <property type="evidence" value="ECO:0007669"/>
    <property type="project" value="TreeGrafter"/>
</dbReference>
<comment type="similarity">
    <text evidence="1">Belongs to the ParB family.</text>
</comment>
<dbReference type="InterPro" id="IPR017819">
    <property type="entry name" value="Plasmid_partition_RepB"/>
</dbReference>
<organism evidence="3 4">
    <name type="scientific">Rhodoblastus sphagnicola</name>
    <dbReference type="NCBI Taxonomy" id="333368"/>
    <lineage>
        <taxon>Bacteria</taxon>
        <taxon>Pseudomonadati</taxon>
        <taxon>Pseudomonadota</taxon>
        <taxon>Alphaproteobacteria</taxon>
        <taxon>Hyphomicrobiales</taxon>
        <taxon>Rhodoblastaceae</taxon>
        <taxon>Rhodoblastus</taxon>
    </lineage>
</organism>
<dbReference type="InterPro" id="IPR037972">
    <property type="entry name" value="RepB_N"/>
</dbReference>
<dbReference type="InterPro" id="IPR003115">
    <property type="entry name" value="ParB_N"/>
</dbReference>
<dbReference type="NCBIfam" id="TIGR03454">
    <property type="entry name" value="partition_RepB"/>
    <property type="match status" value="1"/>
</dbReference>
<dbReference type="InterPro" id="IPR004437">
    <property type="entry name" value="ParB/RepB/Spo0J"/>
</dbReference>
<proteinExistence type="inferred from homology"/>
<dbReference type="RefSeq" id="WP_104510341.1">
    <property type="nucleotide sequence ID" value="NZ_JACIGC010000022.1"/>
</dbReference>
<dbReference type="GO" id="GO:0003677">
    <property type="term" value="F:DNA binding"/>
    <property type="evidence" value="ECO:0007669"/>
    <property type="project" value="InterPro"/>
</dbReference>
<feature type="domain" description="ParB-like N-terminal" evidence="2">
    <location>
        <begin position="62"/>
        <end position="153"/>
    </location>
</feature>
<gene>
    <name evidence="3" type="ORF">CCR94_21840</name>
</gene>
<protein>
    <submittedName>
        <fullName evidence="3">Plasmid partitioning protein RepB</fullName>
    </submittedName>
</protein>
<dbReference type="OrthoDB" id="7908920at2"/>
<dbReference type="InterPro" id="IPR011111">
    <property type="entry name" value="Plasmid_RepB"/>
</dbReference>
<evidence type="ECO:0000313" key="4">
    <source>
        <dbReference type="Proteomes" id="UP000239089"/>
    </source>
</evidence>
<dbReference type="CDD" id="cd16405">
    <property type="entry name" value="RepB_like_N"/>
    <property type="match status" value="1"/>
</dbReference>
<dbReference type="Pfam" id="PF02195">
    <property type="entry name" value="ParB_N"/>
    <property type="match status" value="1"/>
</dbReference>
<dbReference type="AlphaFoldDB" id="A0A2S6MWC9"/>
<dbReference type="Proteomes" id="UP000239089">
    <property type="component" value="Unassembled WGS sequence"/>
</dbReference>
<dbReference type="Gene3D" id="1.10.10.2830">
    <property type="match status" value="1"/>
</dbReference>
<dbReference type="Pfam" id="PF07506">
    <property type="entry name" value="RepB"/>
    <property type="match status" value="1"/>
</dbReference>
<dbReference type="NCBIfam" id="TIGR00180">
    <property type="entry name" value="parB_part"/>
    <property type="match status" value="1"/>
</dbReference>
<name>A0A2S6MWC9_9HYPH</name>
<dbReference type="Gene3D" id="3.90.1530.30">
    <property type="match status" value="1"/>
</dbReference>
<comment type="caution">
    <text evidence="3">The sequence shown here is derived from an EMBL/GenBank/DDBJ whole genome shotgun (WGS) entry which is preliminary data.</text>
</comment>
<keyword evidence="4" id="KW-1185">Reference proteome</keyword>
<sequence length="329" mass="35679">MARKNLLSGLGGSELPAGNLNRPVVALTEMMTPTASANFGGARGAIGAVTRSIEQLKANAIQDIPTEAIDPSFISDRIGFDEANYDDLVESMRTHGQQVPILVRPHPEKEGRFQVAYGHRRLRAAVELQRPVRAIVKKLSDDELVIAQGQENNARTDLSFIERARFAASLEQRGFERTTIMAALFVDKSGLSRLISAATKIPPDIIDAIGPAPKTGRDRWVALAANLESETSLAAVRTMISDEKMSAASSDDRFNILFSAAVLKKTKTAKPRAEPAAWVAPDGKTVARIQDDKKLCTVAIDKKVAPEFGAFLIESLPDLYAAFLGRESK</sequence>
<dbReference type="PANTHER" id="PTHR33375:SF1">
    <property type="entry name" value="CHROMOSOME-PARTITIONING PROTEIN PARB-RELATED"/>
    <property type="match status" value="1"/>
</dbReference>
<dbReference type="SMART" id="SM00470">
    <property type="entry name" value="ParB"/>
    <property type="match status" value="1"/>
</dbReference>
<evidence type="ECO:0000259" key="2">
    <source>
        <dbReference type="SMART" id="SM00470"/>
    </source>
</evidence>
<dbReference type="EMBL" id="NHSJ01000132">
    <property type="protein sequence ID" value="PPQ26662.1"/>
    <property type="molecule type" value="Genomic_DNA"/>
</dbReference>
<evidence type="ECO:0000256" key="1">
    <source>
        <dbReference type="ARBA" id="ARBA00006295"/>
    </source>
</evidence>
<reference evidence="3 4" key="1">
    <citation type="journal article" date="2018" name="Arch. Microbiol.">
        <title>New insights into the metabolic potential of the phototrophic purple bacterium Rhodopila globiformis DSM 161(T) from its draft genome sequence and evidence for a vanadium-dependent nitrogenase.</title>
        <authorList>
            <person name="Imhoff J.F."/>
            <person name="Rahn T."/>
            <person name="Kunzel S."/>
            <person name="Neulinger S.C."/>
        </authorList>
    </citation>
    <scope>NUCLEOTIDE SEQUENCE [LARGE SCALE GENOMIC DNA]</scope>
    <source>
        <strain evidence="3 4">DSM 16996</strain>
    </source>
</reference>